<dbReference type="PANTHER" id="PTHR30572">
    <property type="entry name" value="MEMBRANE COMPONENT OF TRANSPORTER-RELATED"/>
    <property type="match status" value="1"/>
</dbReference>
<evidence type="ECO:0000313" key="9">
    <source>
        <dbReference type="EMBL" id="QNM11626.1"/>
    </source>
</evidence>
<keyword evidence="2" id="KW-1003">Cell membrane</keyword>
<dbReference type="Proteomes" id="UP000515856">
    <property type="component" value="Chromosome"/>
</dbReference>
<gene>
    <name evidence="9" type="ORF">H9Q80_15440</name>
</gene>
<feature type="transmembrane region" description="Helical" evidence="7">
    <location>
        <begin position="310"/>
        <end position="338"/>
    </location>
</feature>
<accession>A0A7G9GLE4</accession>
<name>A0A7G9GLE4_9FIRM</name>
<dbReference type="RefSeq" id="WP_117452356.1">
    <property type="nucleotide sequence ID" value="NZ_CP060636.1"/>
</dbReference>
<dbReference type="PANTHER" id="PTHR30572:SF4">
    <property type="entry name" value="ABC TRANSPORTER PERMEASE YTRF"/>
    <property type="match status" value="1"/>
</dbReference>
<proteinExistence type="inferred from homology"/>
<feature type="transmembrane region" description="Helical" evidence="7">
    <location>
        <begin position="20"/>
        <end position="43"/>
    </location>
</feature>
<evidence type="ECO:0000256" key="3">
    <source>
        <dbReference type="ARBA" id="ARBA00022692"/>
    </source>
</evidence>
<protein>
    <submittedName>
        <fullName evidence="9">ABC transporter permease</fullName>
    </submittedName>
</protein>
<dbReference type="GO" id="GO:0005886">
    <property type="term" value="C:plasma membrane"/>
    <property type="evidence" value="ECO:0007669"/>
    <property type="project" value="UniProtKB-SubCell"/>
</dbReference>
<dbReference type="KEGG" id="ehn:H9Q80_15440"/>
<evidence type="ECO:0000256" key="6">
    <source>
        <dbReference type="ARBA" id="ARBA00038076"/>
    </source>
</evidence>
<feature type="transmembrane region" description="Helical" evidence="7">
    <location>
        <begin position="814"/>
        <end position="836"/>
    </location>
</feature>
<dbReference type="InterPro" id="IPR050250">
    <property type="entry name" value="Macrolide_Exporter_MacB"/>
</dbReference>
<dbReference type="EMBL" id="CP060636">
    <property type="protein sequence ID" value="QNM11626.1"/>
    <property type="molecule type" value="Genomic_DNA"/>
</dbReference>
<dbReference type="GO" id="GO:0022857">
    <property type="term" value="F:transmembrane transporter activity"/>
    <property type="evidence" value="ECO:0007669"/>
    <property type="project" value="TreeGrafter"/>
</dbReference>
<keyword evidence="10" id="KW-1185">Reference proteome</keyword>
<feature type="domain" description="ABC3 transporter permease C-terminal" evidence="8">
    <location>
        <begin position="265"/>
        <end position="389"/>
    </location>
</feature>
<evidence type="ECO:0000256" key="1">
    <source>
        <dbReference type="ARBA" id="ARBA00004651"/>
    </source>
</evidence>
<evidence type="ECO:0000256" key="2">
    <source>
        <dbReference type="ARBA" id="ARBA00022475"/>
    </source>
</evidence>
<comment type="similarity">
    <text evidence="6">Belongs to the ABC-4 integral membrane protein family.</text>
</comment>
<reference evidence="9 10" key="1">
    <citation type="submission" date="2020-08" db="EMBL/GenBank/DDBJ databases">
        <authorList>
            <person name="Liu C."/>
            <person name="Sun Q."/>
        </authorList>
    </citation>
    <scope>NUCLEOTIDE SEQUENCE [LARGE SCALE GENOMIC DNA]</scope>
    <source>
        <strain evidence="9 10">NSJ-61</strain>
    </source>
</reference>
<feature type="transmembrane region" description="Helical" evidence="7">
    <location>
        <begin position="435"/>
        <end position="455"/>
    </location>
</feature>
<keyword evidence="4 7" id="KW-1133">Transmembrane helix</keyword>
<feature type="transmembrane region" description="Helical" evidence="7">
    <location>
        <begin position="255"/>
        <end position="282"/>
    </location>
</feature>
<dbReference type="InterPro" id="IPR003838">
    <property type="entry name" value="ABC3_permease_C"/>
</dbReference>
<feature type="transmembrane region" description="Helical" evidence="7">
    <location>
        <begin position="358"/>
        <end position="380"/>
    </location>
</feature>
<keyword evidence="3 7" id="KW-0812">Transmembrane</keyword>
<evidence type="ECO:0000313" key="10">
    <source>
        <dbReference type="Proteomes" id="UP000515856"/>
    </source>
</evidence>
<dbReference type="AlphaFoldDB" id="A0A7G9GLE4"/>
<dbReference type="Pfam" id="PF02687">
    <property type="entry name" value="FtsX"/>
    <property type="match status" value="2"/>
</dbReference>
<feature type="domain" description="ABC3 transporter permease C-terminal" evidence="8">
    <location>
        <begin position="728"/>
        <end position="844"/>
    </location>
</feature>
<feature type="transmembrane region" description="Helical" evidence="7">
    <location>
        <begin position="777"/>
        <end position="802"/>
    </location>
</feature>
<evidence type="ECO:0000259" key="8">
    <source>
        <dbReference type="Pfam" id="PF02687"/>
    </source>
</evidence>
<sequence>MNIMNKVTWKCMKQNKKRTIVTIIGVIICVAMITGVCTIAASFQETMIQNAIYQNGAYELHATISLDTYHQLKQDDKIKDIMRLTAIGSTENPIKDSYRNSINIYSLDVKHMDLIGAKLEEGKLPANKNEILVASSLLHNQAFQHQIGDTMTLPLGHIEYGEQGEINFIKEKEMTFTITGSILCPTWENSDTYVMATMFDSSFLAKDNPLSVMFNLKTDKNFYKQVEDLTAAYDLQELNANNSLLIYKGISDNSVLATLIGVGAFLGVIILIGGFSLIYNAFSISLSERSRYLGMLSSIGATKKQKQASVFFEAFLIGIIAIPTGLLSGILGIKITFYFMSPYFANVFDVESGLAFVVNRWCILIPMVFSVFVLVISAWVPSLKASKINAISAIRQNGDFKIRKRDIKTSSLTRKLFGFEAELGLKNTKRYHARYLATLFSLIICIVLFMTASYFTTSMQQSVTMTSFASNYDLRVDFYTKNDKSIEELPELKELQQVKHAKSHTFFTEDSFQLEHVSLSDEAKAYIKIQSQGYDGLSEEDIKNMYYPRLYIQVLDDESFARYCEQIGVDVSEMKQKEPSFIFVNERNMYNDSDGSYREMKILKDVGNDITIIADSETNKKHSLHIVKQTDKVPDINPGYSSKLEVHAITNFANARLLNEELVAKGCPKISTFYEIQYQSDDAEALGKEVKAIVDGSDEITASFDNITEQRMREQQRTILISVFLYGFVVLILLICMTNIMNTISTSISLRKRELAMLKSIGITPSKFKKMIMYETLFYGIKAVVYGVPLGILCMFIMNLIYGQSLSFAFHVSWRNILFIILGVFFMLMIAMWYAIAKIRKDNIVETIRNESI</sequence>
<organism evidence="9 10">
    <name type="scientific">[Eubacterium] hominis</name>
    <dbReference type="NCBI Taxonomy" id="2764325"/>
    <lineage>
        <taxon>Bacteria</taxon>
        <taxon>Bacillati</taxon>
        <taxon>Bacillota</taxon>
        <taxon>Erysipelotrichia</taxon>
        <taxon>Erysipelotrichales</taxon>
        <taxon>Erysipelotrichaceae</taxon>
        <taxon>Amedibacillus</taxon>
    </lineage>
</organism>
<feature type="transmembrane region" description="Helical" evidence="7">
    <location>
        <begin position="719"/>
        <end position="744"/>
    </location>
</feature>
<evidence type="ECO:0000256" key="5">
    <source>
        <dbReference type="ARBA" id="ARBA00023136"/>
    </source>
</evidence>
<keyword evidence="5 7" id="KW-0472">Membrane</keyword>
<evidence type="ECO:0000256" key="7">
    <source>
        <dbReference type="SAM" id="Phobius"/>
    </source>
</evidence>
<comment type="subcellular location">
    <subcellularLocation>
        <location evidence="1">Cell membrane</location>
        <topology evidence="1">Multi-pass membrane protein</topology>
    </subcellularLocation>
</comment>
<evidence type="ECO:0000256" key="4">
    <source>
        <dbReference type="ARBA" id="ARBA00022989"/>
    </source>
</evidence>